<reference evidence="10" key="1">
    <citation type="journal article" date="2013" name="Genome Announc.">
        <title>Genome sequence of the food spoilage yeast Zygosaccharomyces bailii CLIB 213(T).</title>
        <authorList>
            <person name="Galeote V."/>
            <person name="Bigey F."/>
            <person name="Devillers H."/>
            <person name="Neuveglise C."/>
            <person name="Dequin S."/>
        </authorList>
    </citation>
    <scope>NUCLEOTIDE SEQUENCE [LARGE SCALE GENOMIC DNA]</scope>
    <source>
        <strain evidence="10">CLIB 213 / ATCC 58445 / CBS 680 / CCRC 21525 / NBRC 1098 / NCYC 1416 / NRRL Y-2227</strain>
    </source>
</reference>
<feature type="domain" description="SURP motif" evidence="8">
    <location>
        <begin position="95"/>
        <end position="138"/>
    </location>
</feature>
<dbReference type="GO" id="GO:0071013">
    <property type="term" value="C:catalytic step 2 spliceosome"/>
    <property type="evidence" value="ECO:0007669"/>
    <property type="project" value="TreeGrafter"/>
</dbReference>
<evidence type="ECO:0000259" key="8">
    <source>
        <dbReference type="PROSITE" id="PS50128"/>
    </source>
</evidence>
<evidence type="ECO:0000256" key="6">
    <source>
        <dbReference type="ARBA" id="ARBA00023242"/>
    </source>
</evidence>
<evidence type="ECO:0000256" key="2">
    <source>
        <dbReference type="ARBA" id="ARBA00022664"/>
    </source>
</evidence>
<evidence type="ECO:0000256" key="3">
    <source>
        <dbReference type="ARBA" id="ARBA00022728"/>
    </source>
</evidence>
<dbReference type="GO" id="GO:0005686">
    <property type="term" value="C:U2 snRNP"/>
    <property type="evidence" value="ECO:0007669"/>
    <property type="project" value="TreeGrafter"/>
</dbReference>
<accession>A0A8J2T7S2</accession>
<name>A0A8J2T7S2_ZYGB2</name>
<organism evidence="9 10">
    <name type="scientific">Zygosaccharomyces bailii (strain CLIB 213 / ATCC 58445 / CBS 680 / BCRC 21525 / NBRC 1098 / NCYC 1416 / NRRL Y-2227)</name>
    <dbReference type="NCBI Taxonomy" id="1333698"/>
    <lineage>
        <taxon>Eukaryota</taxon>
        <taxon>Fungi</taxon>
        <taxon>Dikarya</taxon>
        <taxon>Ascomycota</taxon>
        <taxon>Saccharomycotina</taxon>
        <taxon>Saccharomycetes</taxon>
        <taxon>Saccharomycetales</taxon>
        <taxon>Saccharomycetaceae</taxon>
        <taxon>Zygosaccharomyces</taxon>
    </lineage>
</organism>
<evidence type="ECO:0000313" key="9">
    <source>
        <dbReference type="EMBL" id="CDF89708.1"/>
    </source>
</evidence>
<dbReference type="InterPro" id="IPR000061">
    <property type="entry name" value="Surp"/>
</dbReference>
<dbReference type="Pfam" id="PF12230">
    <property type="entry name" value="PRP21_like_P"/>
    <property type="match status" value="1"/>
</dbReference>
<keyword evidence="3" id="KW-0747">Spliceosome</keyword>
<dbReference type="InterPro" id="IPR045146">
    <property type="entry name" value="SF3A1"/>
</dbReference>
<dbReference type="GO" id="GO:0045292">
    <property type="term" value="P:mRNA cis splicing, via spliceosome"/>
    <property type="evidence" value="ECO:0007669"/>
    <property type="project" value="InterPro"/>
</dbReference>
<proteinExistence type="predicted"/>
<sequence length="343" mass="40311">MDAPHNLNLPIGKENESLKEAITKTASYVKEHGTIIEEKLKNDDNFSFINPEHEYYEYYQYIKDHVTPQPSVPKEPYSFSFMSYDKNISLKDLEIIKTTAAFCVANEKTNYLDELKKEFDEDSQLSFLKAEHPLNSIFVQFINQYKQIKNNALGPPLFNYENSDYKSTILRRSFQRAEYYEYSKEAENQKKQLTFLRKVQFAAFDWTNFNLVGKAYLKDTDKVPLDFAELSLKKIDKTSRLDFFDEKDSNNNNERKGKKRKLRAAGETRLKKKKIETEVREIECPITHKMIPEDRFDRHLQILLGDPDYSAEREKFKAQHKISNLSSEGVFENIKRLAKNTAD</sequence>
<dbReference type="PROSITE" id="PS50128">
    <property type="entry name" value="SURP"/>
    <property type="match status" value="2"/>
</dbReference>
<comment type="subcellular location">
    <subcellularLocation>
        <location evidence="1">Nucleus</location>
    </subcellularLocation>
</comment>
<keyword evidence="6" id="KW-0539">Nucleus</keyword>
<evidence type="ECO:0000256" key="7">
    <source>
        <dbReference type="SAM" id="MobiDB-lite"/>
    </source>
</evidence>
<dbReference type="OrthoDB" id="447637at2759"/>
<evidence type="ECO:0000256" key="5">
    <source>
        <dbReference type="ARBA" id="ARBA00023187"/>
    </source>
</evidence>
<dbReference type="Gene3D" id="1.10.10.790">
    <property type="entry name" value="Surp module"/>
    <property type="match status" value="2"/>
</dbReference>
<dbReference type="InterPro" id="IPR035967">
    <property type="entry name" value="SWAP/Surp_sf"/>
</dbReference>
<dbReference type="GO" id="GO:0000381">
    <property type="term" value="P:regulation of alternative mRNA splicing, via spliceosome"/>
    <property type="evidence" value="ECO:0007669"/>
    <property type="project" value="TreeGrafter"/>
</dbReference>
<dbReference type="GO" id="GO:0071004">
    <property type="term" value="C:U2-type prespliceosome"/>
    <property type="evidence" value="ECO:0007669"/>
    <property type="project" value="TreeGrafter"/>
</dbReference>
<evidence type="ECO:0000256" key="1">
    <source>
        <dbReference type="ARBA" id="ARBA00004123"/>
    </source>
</evidence>
<dbReference type="AlphaFoldDB" id="A0A8J2T7S2"/>
<evidence type="ECO:0000313" key="10">
    <source>
        <dbReference type="Proteomes" id="UP000019375"/>
    </source>
</evidence>
<feature type="region of interest" description="Disordered" evidence="7">
    <location>
        <begin position="244"/>
        <end position="264"/>
    </location>
</feature>
<dbReference type="Proteomes" id="UP000019375">
    <property type="component" value="Unassembled WGS sequence"/>
</dbReference>
<protein>
    <submittedName>
        <fullName evidence="9">ZYBA0S04-10770g1_1</fullName>
    </submittedName>
</protein>
<dbReference type="Pfam" id="PF01805">
    <property type="entry name" value="Surp"/>
    <property type="match status" value="2"/>
</dbReference>
<keyword evidence="2" id="KW-0507">mRNA processing</keyword>
<dbReference type="SMART" id="SM00648">
    <property type="entry name" value="SWAP"/>
    <property type="match status" value="2"/>
</dbReference>
<dbReference type="GO" id="GO:0003723">
    <property type="term" value="F:RNA binding"/>
    <property type="evidence" value="ECO:0007669"/>
    <property type="project" value="InterPro"/>
</dbReference>
<dbReference type="EMBL" id="HG316457">
    <property type="protein sequence ID" value="CDF89708.1"/>
    <property type="molecule type" value="Genomic_DNA"/>
</dbReference>
<dbReference type="PANTHER" id="PTHR15316">
    <property type="entry name" value="SPLICEOSOME ASSOCIATED PROTEIN 114/SWAP SPLICING FACTOR-RELATED"/>
    <property type="match status" value="1"/>
</dbReference>
<keyword evidence="10" id="KW-1185">Reference proteome</keyword>
<dbReference type="SUPFAM" id="SSF109905">
    <property type="entry name" value="Surp module (SWAP domain)"/>
    <property type="match status" value="2"/>
</dbReference>
<dbReference type="InterPro" id="IPR022030">
    <property type="entry name" value="SF3A1_dom"/>
</dbReference>
<gene>
    <name evidence="9" type="ORF">BN860_10770g</name>
</gene>
<feature type="compositionally biased region" description="Basic and acidic residues" evidence="7">
    <location>
        <begin position="244"/>
        <end position="255"/>
    </location>
</feature>
<keyword evidence="5" id="KW-0508">mRNA splicing</keyword>
<evidence type="ECO:0000256" key="4">
    <source>
        <dbReference type="ARBA" id="ARBA00022737"/>
    </source>
</evidence>
<keyword evidence="4" id="KW-0677">Repeat</keyword>
<dbReference type="Gene3D" id="6.10.250.1320">
    <property type="match status" value="1"/>
</dbReference>
<dbReference type="PANTHER" id="PTHR15316:SF1">
    <property type="entry name" value="SPLICING FACTOR 3A SUBUNIT 1"/>
    <property type="match status" value="1"/>
</dbReference>
<feature type="domain" description="SURP motif" evidence="8">
    <location>
        <begin position="21"/>
        <end position="59"/>
    </location>
</feature>